<evidence type="ECO:0000313" key="1">
    <source>
        <dbReference type="EMBL" id="KFC80935.1"/>
    </source>
</evidence>
<protein>
    <submittedName>
        <fullName evidence="1">Uncharacterized protein</fullName>
    </submittedName>
</protein>
<gene>
    <name evidence="1" type="ORF">GEAM_2260</name>
</gene>
<reference evidence="1 2" key="1">
    <citation type="submission" date="2014-05" db="EMBL/GenBank/DDBJ databases">
        <title>ATOL: Assembling a taxonomically balanced genome-scale reconstruction of the evolutionary history of the Enterobacteriaceae.</title>
        <authorList>
            <person name="Plunkett G.III."/>
            <person name="Neeno-Eckwall E.C."/>
            <person name="Glasner J.D."/>
            <person name="Perna N.T."/>
        </authorList>
    </citation>
    <scope>NUCLEOTIDE SEQUENCE [LARGE SCALE GENOMIC DNA]</scope>
    <source>
        <strain evidence="1 2">ATCC 33852</strain>
    </source>
</reference>
<comment type="caution">
    <text evidence="1">The sequence shown here is derived from an EMBL/GenBank/DDBJ whole genome shotgun (WGS) entry which is preliminary data.</text>
</comment>
<dbReference type="RefSeq" id="WP_034791456.1">
    <property type="nucleotide sequence ID" value="NZ_JMPJ01000053.1"/>
</dbReference>
<keyword evidence="2" id="KW-1185">Reference proteome</keyword>
<dbReference type="Proteomes" id="UP000028640">
    <property type="component" value="Unassembled WGS sequence"/>
</dbReference>
<dbReference type="EMBL" id="JMPJ01000053">
    <property type="protein sequence ID" value="KFC80935.1"/>
    <property type="molecule type" value="Genomic_DNA"/>
</dbReference>
<dbReference type="eggNOG" id="ENOG50330IE">
    <property type="taxonomic scope" value="Bacteria"/>
</dbReference>
<dbReference type="OrthoDB" id="6475550at2"/>
<name>A0A085GB40_EWIA3</name>
<dbReference type="NCBIfam" id="NF007904">
    <property type="entry name" value="PRK10613.1"/>
    <property type="match status" value="1"/>
</dbReference>
<accession>A0A085GB40</accession>
<dbReference type="Pfam" id="PF10769">
    <property type="entry name" value="DUF2594"/>
    <property type="match status" value="1"/>
</dbReference>
<dbReference type="GeneID" id="78380599"/>
<organism evidence="1 2">
    <name type="scientific">Ewingella americana (strain ATCC 33852 / DSM 4580 / CCUG 14506 / JCM 5911 / LMG 7869 / NCTC 12157 / CDC 1468-78)</name>
    <dbReference type="NCBI Taxonomy" id="910964"/>
    <lineage>
        <taxon>Bacteria</taxon>
        <taxon>Pseudomonadati</taxon>
        <taxon>Pseudomonadota</taxon>
        <taxon>Gammaproteobacteria</taxon>
        <taxon>Enterobacterales</taxon>
        <taxon>Yersiniaceae</taxon>
        <taxon>Ewingella</taxon>
    </lineage>
</organism>
<dbReference type="STRING" id="910964.GEAM_2260"/>
<dbReference type="AlphaFoldDB" id="A0A085GB40"/>
<evidence type="ECO:0000313" key="2">
    <source>
        <dbReference type="Proteomes" id="UP000028640"/>
    </source>
</evidence>
<sequence length="74" mass="8318">MSQCDFTTEANVETLATEVACLKATLTLILKAIGQADAGKVMLNMERFAAQMEDEKQAEIFRNSLQQIKFAYRQ</sequence>
<dbReference type="InterPro" id="IPR019705">
    <property type="entry name" value="DUF2594"/>
</dbReference>
<proteinExistence type="predicted"/>